<feature type="transmembrane region" description="Helical" evidence="2">
    <location>
        <begin position="159"/>
        <end position="178"/>
    </location>
</feature>
<comment type="caution">
    <text evidence="4">The sequence shown here is derived from an EMBL/GenBank/DDBJ whole genome shotgun (WGS) entry which is preliminary data.</text>
</comment>
<keyword evidence="2" id="KW-0472">Membrane</keyword>
<evidence type="ECO:0000313" key="5">
    <source>
        <dbReference type="Proteomes" id="UP001215598"/>
    </source>
</evidence>
<accession>A0AAD7N021</accession>
<keyword evidence="3" id="KW-0732">Signal</keyword>
<proteinExistence type="predicted"/>
<feature type="signal peptide" evidence="3">
    <location>
        <begin position="1"/>
        <end position="26"/>
    </location>
</feature>
<evidence type="ECO:0000256" key="1">
    <source>
        <dbReference type="SAM" id="MobiDB-lite"/>
    </source>
</evidence>
<feature type="compositionally biased region" description="Low complexity" evidence="1">
    <location>
        <begin position="120"/>
        <end position="134"/>
    </location>
</feature>
<feature type="region of interest" description="Disordered" evidence="1">
    <location>
        <begin position="855"/>
        <end position="883"/>
    </location>
</feature>
<keyword evidence="5" id="KW-1185">Reference proteome</keyword>
<dbReference type="Proteomes" id="UP001215598">
    <property type="component" value="Unassembled WGS sequence"/>
</dbReference>
<gene>
    <name evidence="4" type="ORF">B0H16DRAFT_1566983</name>
</gene>
<keyword evidence="2" id="KW-1133">Transmembrane helix</keyword>
<evidence type="ECO:0000256" key="2">
    <source>
        <dbReference type="SAM" id="Phobius"/>
    </source>
</evidence>
<feature type="compositionally biased region" description="Pro residues" evidence="1">
    <location>
        <begin position="703"/>
        <end position="717"/>
    </location>
</feature>
<dbReference type="EMBL" id="JARKIB010000102">
    <property type="protein sequence ID" value="KAJ7740613.1"/>
    <property type="molecule type" value="Genomic_DNA"/>
</dbReference>
<evidence type="ECO:0000256" key="3">
    <source>
        <dbReference type="SAM" id="SignalP"/>
    </source>
</evidence>
<dbReference type="AlphaFoldDB" id="A0AAD7N021"/>
<name>A0AAD7N021_9AGAR</name>
<feature type="region of interest" description="Disordered" evidence="1">
    <location>
        <begin position="109"/>
        <end position="142"/>
    </location>
</feature>
<keyword evidence="2" id="KW-0812">Transmembrane</keyword>
<evidence type="ECO:0000313" key="4">
    <source>
        <dbReference type="EMBL" id="KAJ7740613.1"/>
    </source>
</evidence>
<protein>
    <submittedName>
        <fullName evidence="4">Uncharacterized protein</fullName>
    </submittedName>
</protein>
<reference evidence="4" key="1">
    <citation type="submission" date="2023-03" db="EMBL/GenBank/DDBJ databases">
        <title>Massive genome expansion in bonnet fungi (Mycena s.s.) driven by repeated elements and novel gene families across ecological guilds.</title>
        <authorList>
            <consortium name="Lawrence Berkeley National Laboratory"/>
            <person name="Harder C.B."/>
            <person name="Miyauchi S."/>
            <person name="Viragh M."/>
            <person name="Kuo A."/>
            <person name="Thoen E."/>
            <person name="Andreopoulos B."/>
            <person name="Lu D."/>
            <person name="Skrede I."/>
            <person name="Drula E."/>
            <person name="Henrissat B."/>
            <person name="Morin E."/>
            <person name="Kohler A."/>
            <person name="Barry K."/>
            <person name="LaButti K."/>
            <person name="Morin E."/>
            <person name="Salamov A."/>
            <person name="Lipzen A."/>
            <person name="Mereny Z."/>
            <person name="Hegedus B."/>
            <person name="Baldrian P."/>
            <person name="Stursova M."/>
            <person name="Weitz H."/>
            <person name="Taylor A."/>
            <person name="Grigoriev I.V."/>
            <person name="Nagy L.G."/>
            <person name="Martin F."/>
            <person name="Kauserud H."/>
        </authorList>
    </citation>
    <scope>NUCLEOTIDE SEQUENCE</scope>
    <source>
        <strain evidence="4">CBHHK182m</strain>
    </source>
</reference>
<sequence>MLVLTVLKTLVIALVPLSNLWREASTQQVAVAITGQWWANVAVHHIADVKTWLIPAPWHGEYSVPNPLSNLDGGLSVELAPPVVEPPREAAVPARLVFTLPASPTCAAPVLPSPLPPPTTSTRETSSEAPASSEYHSNDTPTSQGTRALLFIIGRINPYATIGLFAIAALLVHICFGFGRVRMVISARVLLTLLKRVWRPNNTTGFPIAQPELADDSDTTVHPTLVVQESSQALLDLSMLAGVIPQAAVAPSASGSSGALDAPVTQTAVASSSRTPAANPSTSVLVGHAAAPAAGAQAVGVVQGAGVPDEAGGDVAGLIADEEPELEFPPADLGAVGLVDVAVGGRSNGEVDGPEASAHAGTGVGSEVVGGSAEMVVIEREEAKVLAADVAPEDLVVVVGAAGDLVAVPHDEVEGLPVEAGTLELEGARDSSVECSVGLFSRPSNIFAPESDDSDAVLRVGPTLKSYTLPLVHAEPFTSSPSPCPPQRAMRAVPARRTVPPPLPPFAHHEPAVLVTPPRLPRIAAPAASQVVSPPEWVDEHSEASKIVAPQPVEKDWAAPLALSHRARLLTPPPLLSELAPPASELLSSPPRKKDSEGLPNVFAPAAEMDAPTMATPLSFLLPSPRRRVPLGRLFPLSPCPIVNARRKARYLAQHAEASPAATAIHPSAVTPLRRLRDAAGQPSPLLQHHSPPMTMADLGSLPAPPNGPTPRPPPPGRTVHMILEELSREAQSLPKGAEAGVPSLPSISGHHQEAAAERVMLAHECREAKEAGSSGLTRSAMLDARYDIKTPGTRAAIDADAERFAAGDPNAVERSLLYNHPRLRRPFAYTNGMGPGACLPPGFGVGGEVLVEEDAEEEAENTPPAGKGKGRARMPSFMPINF</sequence>
<organism evidence="4 5">
    <name type="scientific">Mycena metata</name>
    <dbReference type="NCBI Taxonomy" id="1033252"/>
    <lineage>
        <taxon>Eukaryota</taxon>
        <taxon>Fungi</taxon>
        <taxon>Dikarya</taxon>
        <taxon>Basidiomycota</taxon>
        <taxon>Agaricomycotina</taxon>
        <taxon>Agaricomycetes</taxon>
        <taxon>Agaricomycetidae</taxon>
        <taxon>Agaricales</taxon>
        <taxon>Marasmiineae</taxon>
        <taxon>Mycenaceae</taxon>
        <taxon>Mycena</taxon>
    </lineage>
</organism>
<feature type="chain" id="PRO_5041917692" evidence="3">
    <location>
        <begin position="27"/>
        <end position="883"/>
    </location>
</feature>
<feature type="region of interest" description="Disordered" evidence="1">
    <location>
        <begin position="680"/>
        <end position="719"/>
    </location>
</feature>